<organism evidence="8 9">
    <name type="scientific">Thermosporothrix hazakensis</name>
    <dbReference type="NCBI Taxonomy" id="644383"/>
    <lineage>
        <taxon>Bacteria</taxon>
        <taxon>Bacillati</taxon>
        <taxon>Chloroflexota</taxon>
        <taxon>Ktedonobacteria</taxon>
        <taxon>Ktedonobacterales</taxon>
        <taxon>Thermosporotrichaceae</taxon>
        <taxon>Thermosporothrix</taxon>
    </lineage>
</organism>
<dbReference type="CDD" id="cd06173">
    <property type="entry name" value="MFS_MefA_like"/>
    <property type="match status" value="1"/>
</dbReference>
<feature type="transmembrane region" description="Helical" evidence="7">
    <location>
        <begin position="15"/>
        <end position="42"/>
    </location>
</feature>
<keyword evidence="2" id="KW-0813">Transport</keyword>
<dbReference type="AlphaFoldDB" id="A0A326U2J5"/>
<name>A0A326U2J5_THEHA</name>
<keyword evidence="4 7" id="KW-0812">Transmembrane</keyword>
<accession>A0A326U2J5</accession>
<evidence type="ECO:0000256" key="7">
    <source>
        <dbReference type="SAM" id="Phobius"/>
    </source>
</evidence>
<keyword evidence="3" id="KW-1003">Cell membrane</keyword>
<dbReference type="EMBL" id="QKUF01000017">
    <property type="protein sequence ID" value="PZW25643.1"/>
    <property type="molecule type" value="Genomic_DNA"/>
</dbReference>
<sequence length="407" mass="44509">MQVTKTQPLWQNRSYLTLISGQGISALGSFMSDFTFSLLVLALTGSPLQTGVMLVLRTLPYILFCLPAGALADRKDRKLIMIISDAGCALTLGSIPLAYFLGHLTLIHLYLVAFIQGSLFVFFQMAEGAALRNVVAREQLASASSWNEVIYSTCLMLGPLLGGMLYSFSPMFPFILDALSFVASVISLVCIRVPFQEQQATSVNTLWQEMKEGQIWLWKHPILRFLALLTTGLLAPCAGFTLIIIMLAQGMHADSTTTGFILSSGGLGSIIGALLVTPLLKWLGFSRLIILGALYWAVSWLFYCIAPDPLILSILNISGYAIVPIVTVPLYSYRLTVVPDNILGRVNSAYRLLMSGSRPIGIGATSLLLQWVGPILTIVLLAIPQLLVAFLAIFYQPLREARLDNKQ</sequence>
<evidence type="ECO:0000256" key="3">
    <source>
        <dbReference type="ARBA" id="ARBA00022475"/>
    </source>
</evidence>
<dbReference type="PANTHER" id="PTHR23513">
    <property type="entry name" value="INTEGRAL MEMBRANE EFFLUX PROTEIN-RELATED"/>
    <property type="match status" value="1"/>
</dbReference>
<gene>
    <name evidence="8" type="ORF">EI42_04136</name>
</gene>
<evidence type="ECO:0000313" key="8">
    <source>
        <dbReference type="EMBL" id="PZW25643.1"/>
    </source>
</evidence>
<proteinExistence type="predicted"/>
<dbReference type="Pfam" id="PF05977">
    <property type="entry name" value="MFS_3"/>
    <property type="match status" value="1"/>
</dbReference>
<feature type="transmembrane region" description="Helical" evidence="7">
    <location>
        <begin position="107"/>
        <end position="128"/>
    </location>
</feature>
<feature type="transmembrane region" description="Helical" evidence="7">
    <location>
        <begin position="285"/>
        <end position="303"/>
    </location>
</feature>
<dbReference type="SUPFAM" id="SSF103473">
    <property type="entry name" value="MFS general substrate transporter"/>
    <property type="match status" value="1"/>
</dbReference>
<keyword evidence="5 7" id="KW-1133">Transmembrane helix</keyword>
<feature type="transmembrane region" description="Helical" evidence="7">
    <location>
        <begin position="79"/>
        <end position="101"/>
    </location>
</feature>
<evidence type="ECO:0000256" key="2">
    <source>
        <dbReference type="ARBA" id="ARBA00022448"/>
    </source>
</evidence>
<feature type="transmembrane region" description="Helical" evidence="7">
    <location>
        <begin position="54"/>
        <end position="72"/>
    </location>
</feature>
<evidence type="ECO:0000256" key="6">
    <source>
        <dbReference type="ARBA" id="ARBA00023136"/>
    </source>
</evidence>
<dbReference type="Proteomes" id="UP000248806">
    <property type="component" value="Unassembled WGS sequence"/>
</dbReference>
<comment type="caution">
    <text evidence="8">The sequence shown here is derived from an EMBL/GenBank/DDBJ whole genome shotgun (WGS) entry which is preliminary data.</text>
</comment>
<protein>
    <submittedName>
        <fullName evidence="8">Putative MFS family arabinose efflux permease</fullName>
    </submittedName>
</protein>
<feature type="transmembrane region" description="Helical" evidence="7">
    <location>
        <begin position="260"/>
        <end position="280"/>
    </location>
</feature>
<keyword evidence="6 7" id="KW-0472">Membrane</keyword>
<feature type="transmembrane region" description="Helical" evidence="7">
    <location>
        <begin position="174"/>
        <end position="195"/>
    </location>
</feature>
<evidence type="ECO:0000256" key="1">
    <source>
        <dbReference type="ARBA" id="ARBA00004651"/>
    </source>
</evidence>
<evidence type="ECO:0000313" key="9">
    <source>
        <dbReference type="Proteomes" id="UP000248806"/>
    </source>
</evidence>
<feature type="transmembrane region" description="Helical" evidence="7">
    <location>
        <begin position="375"/>
        <end position="395"/>
    </location>
</feature>
<feature type="transmembrane region" description="Helical" evidence="7">
    <location>
        <begin position="225"/>
        <end position="248"/>
    </location>
</feature>
<evidence type="ECO:0000256" key="4">
    <source>
        <dbReference type="ARBA" id="ARBA00022692"/>
    </source>
</evidence>
<dbReference type="InterPro" id="IPR036259">
    <property type="entry name" value="MFS_trans_sf"/>
</dbReference>
<dbReference type="InterPro" id="IPR010290">
    <property type="entry name" value="TM_effector"/>
</dbReference>
<dbReference type="Gene3D" id="1.20.1250.20">
    <property type="entry name" value="MFS general substrate transporter like domains"/>
    <property type="match status" value="1"/>
</dbReference>
<dbReference type="GO" id="GO:0005886">
    <property type="term" value="C:plasma membrane"/>
    <property type="evidence" value="ECO:0007669"/>
    <property type="project" value="UniProtKB-SubCell"/>
</dbReference>
<dbReference type="RefSeq" id="WP_170142779.1">
    <property type="nucleotide sequence ID" value="NZ_BIFX01000001.1"/>
</dbReference>
<feature type="transmembrane region" description="Helical" evidence="7">
    <location>
        <begin position="309"/>
        <end position="331"/>
    </location>
</feature>
<dbReference type="PANTHER" id="PTHR23513:SF6">
    <property type="entry name" value="MAJOR FACILITATOR SUPERFAMILY ASSOCIATED DOMAIN-CONTAINING PROTEIN"/>
    <property type="match status" value="1"/>
</dbReference>
<reference evidence="8 9" key="1">
    <citation type="submission" date="2018-06" db="EMBL/GenBank/DDBJ databases">
        <title>Genomic Encyclopedia of Archaeal and Bacterial Type Strains, Phase II (KMG-II): from individual species to whole genera.</title>
        <authorList>
            <person name="Goeker M."/>
        </authorList>
    </citation>
    <scope>NUCLEOTIDE SEQUENCE [LARGE SCALE GENOMIC DNA]</scope>
    <source>
        <strain evidence="8 9">ATCC BAA-1881</strain>
    </source>
</reference>
<comment type="subcellular location">
    <subcellularLocation>
        <location evidence="1">Cell membrane</location>
        <topology evidence="1">Multi-pass membrane protein</topology>
    </subcellularLocation>
</comment>
<feature type="transmembrane region" description="Helical" evidence="7">
    <location>
        <begin position="149"/>
        <end position="168"/>
    </location>
</feature>
<keyword evidence="9" id="KW-1185">Reference proteome</keyword>
<evidence type="ECO:0000256" key="5">
    <source>
        <dbReference type="ARBA" id="ARBA00022989"/>
    </source>
</evidence>